<dbReference type="InterPro" id="IPR012902">
    <property type="entry name" value="N_methyl_site"/>
</dbReference>
<dbReference type="PANTHER" id="PTHR38779:SF2">
    <property type="entry name" value="TYPE II SECRETION SYSTEM PROTEIN I-RELATED"/>
    <property type="match status" value="1"/>
</dbReference>
<keyword evidence="3" id="KW-1003">Cell membrane</keyword>
<feature type="transmembrane region" description="Helical" evidence="9">
    <location>
        <begin position="16"/>
        <end position="36"/>
    </location>
</feature>
<accession>A0ABW2AZ83</accession>
<keyword evidence="11" id="KW-1185">Reference proteome</keyword>
<reference evidence="11" key="1">
    <citation type="journal article" date="2019" name="Int. J. Syst. Evol. Microbiol.">
        <title>The Global Catalogue of Microorganisms (GCM) 10K type strain sequencing project: providing services to taxonomists for standard genome sequencing and annotation.</title>
        <authorList>
            <consortium name="The Broad Institute Genomics Platform"/>
            <consortium name="The Broad Institute Genome Sequencing Center for Infectious Disease"/>
            <person name="Wu L."/>
            <person name="Ma J."/>
        </authorList>
    </citation>
    <scope>NUCLEOTIDE SEQUENCE [LARGE SCALE GENOMIC DNA]</scope>
    <source>
        <strain evidence="11">CCUG 66188</strain>
    </source>
</reference>
<keyword evidence="4" id="KW-0488">Methylation</keyword>
<organism evidence="10 11">
    <name type="scientific">Sulfitobacter porphyrae</name>
    <dbReference type="NCBI Taxonomy" id="1246864"/>
    <lineage>
        <taxon>Bacteria</taxon>
        <taxon>Pseudomonadati</taxon>
        <taxon>Pseudomonadota</taxon>
        <taxon>Alphaproteobacteria</taxon>
        <taxon>Rhodobacterales</taxon>
        <taxon>Roseobacteraceae</taxon>
        <taxon>Sulfitobacter</taxon>
    </lineage>
</organism>
<dbReference type="InterPro" id="IPR010052">
    <property type="entry name" value="T2SS_protein-GspI"/>
</dbReference>
<evidence type="ECO:0000256" key="9">
    <source>
        <dbReference type="SAM" id="Phobius"/>
    </source>
</evidence>
<evidence type="ECO:0000256" key="1">
    <source>
        <dbReference type="ARBA" id="ARBA00004377"/>
    </source>
</evidence>
<evidence type="ECO:0000256" key="3">
    <source>
        <dbReference type="ARBA" id="ARBA00022475"/>
    </source>
</evidence>
<comment type="caution">
    <text evidence="10">The sequence shown here is derived from an EMBL/GenBank/DDBJ whole genome shotgun (WGS) entry which is preliminary data.</text>
</comment>
<keyword evidence="6 9" id="KW-0812">Transmembrane</keyword>
<evidence type="ECO:0000256" key="4">
    <source>
        <dbReference type="ARBA" id="ARBA00022481"/>
    </source>
</evidence>
<comment type="subcellular location">
    <subcellularLocation>
        <location evidence="1">Cell inner membrane</location>
        <topology evidence="1">Single-pass membrane protein</topology>
    </subcellularLocation>
</comment>
<dbReference type="NCBIfam" id="TIGR02532">
    <property type="entry name" value="IV_pilin_GFxxxE"/>
    <property type="match status" value="1"/>
</dbReference>
<dbReference type="Pfam" id="PF07963">
    <property type="entry name" value="N_methyl"/>
    <property type="match status" value="1"/>
</dbReference>
<keyword evidence="8 9" id="KW-0472">Membrane</keyword>
<keyword evidence="5" id="KW-0997">Cell inner membrane</keyword>
<proteinExistence type="inferred from homology"/>
<dbReference type="PANTHER" id="PTHR38779">
    <property type="entry name" value="TYPE II SECRETION SYSTEM PROTEIN I-RELATED"/>
    <property type="match status" value="1"/>
</dbReference>
<name>A0ABW2AZ83_9RHOB</name>
<evidence type="ECO:0000256" key="7">
    <source>
        <dbReference type="ARBA" id="ARBA00022989"/>
    </source>
</evidence>
<gene>
    <name evidence="10" type="ORF">ACFQFQ_01990</name>
</gene>
<dbReference type="Gene3D" id="3.30.1300.30">
    <property type="entry name" value="GSPII I/J protein-like"/>
    <property type="match status" value="1"/>
</dbReference>
<evidence type="ECO:0000256" key="8">
    <source>
        <dbReference type="ARBA" id="ARBA00023136"/>
    </source>
</evidence>
<dbReference type="Proteomes" id="UP001596353">
    <property type="component" value="Unassembled WGS sequence"/>
</dbReference>
<evidence type="ECO:0000256" key="6">
    <source>
        <dbReference type="ARBA" id="ARBA00022692"/>
    </source>
</evidence>
<dbReference type="PROSITE" id="PS00409">
    <property type="entry name" value="PROKAR_NTER_METHYL"/>
    <property type="match status" value="1"/>
</dbReference>
<evidence type="ECO:0000256" key="2">
    <source>
        <dbReference type="ARBA" id="ARBA00008358"/>
    </source>
</evidence>
<sequence>MDGAEMRRRLKGDRGLTLIELAVAVLVLAIGSIAALRAADQSRMAIGGAADRLLAQIVARNRAEELRLLPPEERAALPTEITMGGQTISLATTTKTTAAGLTETTVTARAQRGGGAIFVIYLPVEPAS</sequence>
<evidence type="ECO:0000256" key="5">
    <source>
        <dbReference type="ARBA" id="ARBA00022519"/>
    </source>
</evidence>
<comment type="similarity">
    <text evidence="2">Belongs to the GSP I family.</text>
</comment>
<evidence type="ECO:0000313" key="11">
    <source>
        <dbReference type="Proteomes" id="UP001596353"/>
    </source>
</evidence>
<keyword evidence="7 9" id="KW-1133">Transmembrane helix</keyword>
<evidence type="ECO:0000313" key="10">
    <source>
        <dbReference type="EMBL" id="MFC6758553.1"/>
    </source>
</evidence>
<protein>
    <submittedName>
        <fullName evidence="10">Prepilin-type N-terminal cleavage/methylation domain-containing protein</fullName>
    </submittedName>
</protein>
<dbReference type="EMBL" id="JBHSWG010000001">
    <property type="protein sequence ID" value="MFC6758553.1"/>
    <property type="molecule type" value="Genomic_DNA"/>
</dbReference>